<gene>
    <name evidence="1" type="ORF">RND15_30060</name>
</gene>
<dbReference type="SUPFAM" id="SSF47413">
    <property type="entry name" value="lambda repressor-like DNA-binding domains"/>
    <property type="match status" value="1"/>
</dbReference>
<proteinExistence type="predicted"/>
<protein>
    <submittedName>
        <fullName evidence="1">Helix-turn-helix transcriptional regulator</fullName>
    </submittedName>
</protein>
<dbReference type="InterPro" id="IPR001387">
    <property type="entry name" value="Cro/C1-type_HTH"/>
</dbReference>
<dbReference type="Proteomes" id="UP001180754">
    <property type="component" value="Unassembled WGS sequence"/>
</dbReference>
<dbReference type="InterPro" id="IPR010982">
    <property type="entry name" value="Lambda_DNA-bd_dom_sf"/>
</dbReference>
<reference evidence="1" key="1">
    <citation type="submission" date="2024-05" db="EMBL/GenBank/DDBJ databases">
        <title>30 novel species of actinomycetes from the DSMZ collection.</title>
        <authorList>
            <person name="Nouioui I."/>
        </authorList>
    </citation>
    <scope>NUCLEOTIDE SEQUENCE</scope>
    <source>
        <strain evidence="1">DSM 41529</strain>
    </source>
</reference>
<accession>A0ABU2XLW9</accession>
<evidence type="ECO:0000313" key="2">
    <source>
        <dbReference type="Proteomes" id="UP001180754"/>
    </source>
</evidence>
<dbReference type="RefSeq" id="WP_311727406.1">
    <property type="nucleotide sequence ID" value="NZ_JAVRFD010000016.1"/>
</dbReference>
<dbReference type="EMBL" id="JAVRFD010000016">
    <property type="protein sequence ID" value="MDT0546918.1"/>
    <property type="molecule type" value="Genomic_DNA"/>
</dbReference>
<name>A0ABU2XLW9_9ACTN</name>
<comment type="caution">
    <text evidence="1">The sequence shown here is derived from an EMBL/GenBank/DDBJ whole genome shotgun (WGS) entry which is preliminary data.</text>
</comment>
<sequence>MIDESGVYDNFDDFLNEFHPDDTTARERIHREAERLAAHERGARLIELRERAQTSREQVAERMGVELQRVVDLEAGAIGFDLNRIDELTDTGPGEADQELHDIVHYIFDLSSYIRAIGGDVEVEISGATTEIIQENGSIITSMTPLHVPAPAEFFTPDMIYTLLMRKPEQMKIWAEVEGWRTNIAA</sequence>
<dbReference type="CDD" id="cd00093">
    <property type="entry name" value="HTH_XRE"/>
    <property type="match status" value="1"/>
</dbReference>
<organism evidence="1 2">
    <name type="scientific">Streptomyces lonegramiae</name>
    <dbReference type="NCBI Taxonomy" id="3075524"/>
    <lineage>
        <taxon>Bacteria</taxon>
        <taxon>Bacillati</taxon>
        <taxon>Actinomycetota</taxon>
        <taxon>Actinomycetes</taxon>
        <taxon>Kitasatosporales</taxon>
        <taxon>Streptomycetaceae</taxon>
        <taxon>Streptomyces</taxon>
    </lineage>
</organism>
<evidence type="ECO:0000313" key="1">
    <source>
        <dbReference type="EMBL" id="MDT0546918.1"/>
    </source>
</evidence>
<keyword evidence="2" id="KW-1185">Reference proteome</keyword>